<comment type="caution">
    <text evidence="2">The sequence shown here is derived from an EMBL/GenBank/DDBJ whole genome shotgun (WGS) entry which is preliminary data.</text>
</comment>
<dbReference type="EMBL" id="MFNE01000054">
    <property type="protein sequence ID" value="OGG92959.1"/>
    <property type="molecule type" value="Genomic_DNA"/>
</dbReference>
<name>A0A1F6G4D2_9PROT</name>
<dbReference type="Proteomes" id="UP000178449">
    <property type="component" value="Unassembled WGS sequence"/>
</dbReference>
<proteinExistence type="predicted"/>
<dbReference type="AlphaFoldDB" id="A0A1F6G4D2"/>
<keyword evidence="1" id="KW-0812">Transmembrane</keyword>
<feature type="transmembrane region" description="Helical" evidence="1">
    <location>
        <begin position="29"/>
        <end position="49"/>
    </location>
</feature>
<evidence type="ECO:0000313" key="2">
    <source>
        <dbReference type="EMBL" id="OGG92959.1"/>
    </source>
</evidence>
<evidence type="ECO:0000256" key="1">
    <source>
        <dbReference type="SAM" id="Phobius"/>
    </source>
</evidence>
<sequence>MSWALGLVTGLTHLLPSLPLFFWRPTRGLAFWVLMGFGLFSYLNYPYLLGQIAPFHDTRANHLRVLYLATQWLSQGYGLGWNPYLGGGQPWAVLNNFFLFSPSLVYGLTLHGFGLERLL</sequence>
<gene>
    <name evidence="2" type="ORF">A2527_04285</name>
</gene>
<keyword evidence="1" id="KW-0472">Membrane</keyword>
<keyword evidence="1" id="KW-1133">Transmembrane helix</keyword>
<evidence type="ECO:0000313" key="3">
    <source>
        <dbReference type="Proteomes" id="UP000178449"/>
    </source>
</evidence>
<accession>A0A1F6G4D2</accession>
<reference evidence="2 3" key="1">
    <citation type="journal article" date="2016" name="Nat. Commun.">
        <title>Thousands of microbial genomes shed light on interconnected biogeochemical processes in an aquifer system.</title>
        <authorList>
            <person name="Anantharaman K."/>
            <person name="Brown C.T."/>
            <person name="Hug L.A."/>
            <person name="Sharon I."/>
            <person name="Castelle C.J."/>
            <person name="Probst A.J."/>
            <person name="Thomas B.C."/>
            <person name="Singh A."/>
            <person name="Wilkins M.J."/>
            <person name="Karaoz U."/>
            <person name="Brodie E.L."/>
            <person name="Williams K.H."/>
            <person name="Hubbard S.S."/>
            <person name="Banfield J.F."/>
        </authorList>
    </citation>
    <scope>NUCLEOTIDE SEQUENCE [LARGE SCALE GENOMIC DNA]</scope>
</reference>
<protein>
    <submittedName>
        <fullName evidence="2">Uncharacterized protein</fullName>
    </submittedName>
</protein>
<organism evidence="2 3">
    <name type="scientific">Candidatus Lambdaproteobacteria bacterium RIFOXYD2_FULL_50_16</name>
    <dbReference type="NCBI Taxonomy" id="1817772"/>
    <lineage>
        <taxon>Bacteria</taxon>
        <taxon>Pseudomonadati</taxon>
        <taxon>Pseudomonadota</taxon>
        <taxon>Candidatus Lambdaproteobacteria</taxon>
    </lineage>
</organism>